<dbReference type="AlphaFoldDB" id="A8NTB1"/>
<gene>
    <name evidence="2" type="ORF">CC1G_06272</name>
</gene>
<protein>
    <submittedName>
        <fullName evidence="2">Uncharacterized protein</fullName>
    </submittedName>
</protein>
<evidence type="ECO:0000256" key="1">
    <source>
        <dbReference type="SAM" id="MobiDB-lite"/>
    </source>
</evidence>
<dbReference type="OrthoDB" id="3063716at2759"/>
<evidence type="ECO:0000313" key="3">
    <source>
        <dbReference type="Proteomes" id="UP000001861"/>
    </source>
</evidence>
<dbReference type="KEGG" id="cci:CC1G_06272"/>
<feature type="region of interest" description="Disordered" evidence="1">
    <location>
        <begin position="201"/>
        <end position="227"/>
    </location>
</feature>
<dbReference type="InParanoid" id="A8NTB1"/>
<comment type="caution">
    <text evidence="2">The sequence shown here is derived from an EMBL/GenBank/DDBJ whole genome shotgun (WGS) entry which is preliminary data.</text>
</comment>
<keyword evidence="3" id="KW-1185">Reference proteome</keyword>
<reference evidence="2 3" key="1">
    <citation type="journal article" date="2010" name="Proc. Natl. Acad. Sci. U.S.A.">
        <title>Insights into evolution of multicellular fungi from the assembled chromosomes of the mushroom Coprinopsis cinerea (Coprinus cinereus).</title>
        <authorList>
            <person name="Stajich J.E."/>
            <person name="Wilke S.K."/>
            <person name="Ahren D."/>
            <person name="Au C.H."/>
            <person name="Birren B.W."/>
            <person name="Borodovsky M."/>
            <person name="Burns C."/>
            <person name="Canback B."/>
            <person name="Casselton L.A."/>
            <person name="Cheng C.K."/>
            <person name="Deng J."/>
            <person name="Dietrich F.S."/>
            <person name="Fargo D.C."/>
            <person name="Farman M.L."/>
            <person name="Gathman A.C."/>
            <person name="Goldberg J."/>
            <person name="Guigo R."/>
            <person name="Hoegger P.J."/>
            <person name="Hooker J.B."/>
            <person name="Huggins A."/>
            <person name="James T.Y."/>
            <person name="Kamada T."/>
            <person name="Kilaru S."/>
            <person name="Kodira C."/>
            <person name="Kues U."/>
            <person name="Kupfer D."/>
            <person name="Kwan H.S."/>
            <person name="Lomsadze A."/>
            <person name="Li W."/>
            <person name="Lilly W.W."/>
            <person name="Ma L.J."/>
            <person name="Mackey A.J."/>
            <person name="Manning G."/>
            <person name="Martin F."/>
            <person name="Muraguchi H."/>
            <person name="Natvig D.O."/>
            <person name="Palmerini H."/>
            <person name="Ramesh M.A."/>
            <person name="Rehmeyer C.J."/>
            <person name="Roe B.A."/>
            <person name="Shenoy N."/>
            <person name="Stanke M."/>
            <person name="Ter-Hovhannisyan V."/>
            <person name="Tunlid A."/>
            <person name="Velagapudi R."/>
            <person name="Vision T.J."/>
            <person name="Zeng Q."/>
            <person name="Zolan M.E."/>
            <person name="Pukkila P.J."/>
        </authorList>
    </citation>
    <scope>NUCLEOTIDE SEQUENCE [LARGE SCALE GENOMIC DNA]</scope>
    <source>
        <strain evidence="3">Okayama-7 / 130 / ATCC MYA-4618 / FGSC 9003</strain>
    </source>
</reference>
<dbReference type="EMBL" id="AACS02000004">
    <property type="protein sequence ID" value="EAU85559.1"/>
    <property type="molecule type" value="Genomic_DNA"/>
</dbReference>
<dbReference type="VEuPathDB" id="FungiDB:CC1G_06272"/>
<dbReference type="eggNOG" id="ENOG502T110">
    <property type="taxonomic scope" value="Eukaryota"/>
</dbReference>
<proteinExistence type="predicted"/>
<name>A8NTB1_COPC7</name>
<sequence>MSNLQIPPYFETKPLSRKDFFKKDDDDYIEKAEEDLDGVKRLYQLVDSRIQVDPDSGRAKKRRKVEVERKEEGPLLFRLVSGKGPIPVSLEPPPLPPAVLKIIEPEDDDDTAKRRHEIAQATAIDASWIMKESSIPGHRKSKVEEYKSSKRSIPTANMVVLSKLQAPRTSRPPVPANQLGYPYTETLKPVANLKACPTVELAQPHLSRRKRKQQRRQRPPPAFWTPPPNVTGKCVGYAYGYPSSFSNVERWNQRGILYRRDTMKKAKLKSG</sequence>
<dbReference type="RefSeq" id="XP_001836187.1">
    <property type="nucleotide sequence ID" value="XM_001836135.1"/>
</dbReference>
<feature type="compositionally biased region" description="Basic residues" evidence="1">
    <location>
        <begin position="206"/>
        <end position="218"/>
    </location>
</feature>
<evidence type="ECO:0000313" key="2">
    <source>
        <dbReference type="EMBL" id="EAU85559.1"/>
    </source>
</evidence>
<dbReference type="OMA" id="WEPPCED"/>
<dbReference type="GeneID" id="6012727"/>
<organism evidence="2 3">
    <name type="scientific">Coprinopsis cinerea (strain Okayama-7 / 130 / ATCC MYA-4618 / FGSC 9003)</name>
    <name type="common">Inky cap fungus</name>
    <name type="synonym">Hormographiella aspergillata</name>
    <dbReference type="NCBI Taxonomy" id="240176"/>
    <lineage>
        <taxon>Eukaryota</taxon>
        <taxon>Fungi</taxon>
        <taxon>Dikarya</taxon>
        <taxon>Basidiomycota</taxon>
        <taxon>Agaricomycotina</taxon>
        <taxon>Agaricomycetes</taxon>
        <taxon>Agaricomycetidae</taxon>
        <taxon>Agaricales</taxon>
        <taxon>Agaricineae</taxon>
        <taxon>Psathyrellaceae</taxon>
        <taxon>Coprinopsis</taxon>
    </lineage>
</organism>
<dbReference type="Proteomes" id="UP000001861">
    <property type="component" value="Unassembled WGS sequence"/>
</dbReference>
<accession>A8NTB1</accession>